<comment type="caution">
    <text evidence="1">The sequence shown here is derived from an EMBL/GenBank/DDBJ whole genome shotgun (WGS) entry which is preliminary data.</text>
</comment>
<keyword evidence="1" id="KW-0238">DNA-binding</keyword>
<reference evidence="1 2" key="1">
    <citation type="submission" date="2020-08" db="EMBL/GenBank/DDBJ databases">
        <title>Genomic Encyclopedia of Type Strains, Phase IV (KMG-IV): sequencing the most valuable type-strain genomes for metagenomic binning, comparative biology and taxonomic classification.</title>
        <authorList>
            <person name="Goeker M."/>
        </authorList>
    </citation>
    <scope>NUCLEOTIDE SEQUENCE [LARGE SCALE GENOMIC DNA]</scope>
    <source>
        <strain evidence="1 2">DSM 28538</strain>
    </source>
</reference>
<accession>A0A840NXP1</accession>
<dbReference type="Proteomes" id="UP000561417">
    <property type="component" value="Unassembled WGS sequence"/>
</dbReference>
<evidence type="ECO:0000313" key="2">
    <source>
        <dbReference type="Proteomes" id="UP000561417"/>
    </source>
</evidence>
<dbReference type="GO" id="GO:0003677">
    <property type="term" value="F:DNA binding"/>
    <property type="evidence" value="ECO:0007669"/>
    <property type="project" value="UniProtKB-KW"/>
</dbReference>
<dbReference type="EMBL" id="JACHIM010000005">
    <property type="protein sequence ID" value="MBB5074019.1"/>
    <property type="molecule type" value="Genomic_DNA"/>
</dbReference>
<sequence>MDRHKLKQIPRAKRVKFSLSEISDMLTMVGKTPDDEKKLKELISGIHKKTG</sequence>
<name>A0A840NXP1_9HYPH</name>
<gene>
    <name evidence="1" type="ORF">HNQ69_001153</name>
</gene>
<protein>
    <submittedName>
        <fullName evidence="1">DNA-binding transcriptional MerR regulator</fullName>
    </submittedName>
</protein>
<dbReference type="AlphaFoldDB" id="A0A840NXP1"/>
<proteinExistence type="predicted"/>
<organism evidence="1 2">
    <name type="scientific">Bartonella callosciuri</name>
    <dbReference type="NCBI Taxonomy" id="686223"/>
    <lineage>
        <taxon>Bacteria</taxon>
        <taxon>Pseudomonadati</taxon>
        <taxon>Pseudomonadota</taxon>
        <taxon>Alphaproteobacteria</taxon>
        <taxon>Hyphomicrobiales</taxon>
        <taxon>Bartonellaceae</taxon>
        <taxon>Bartonella</taxon>
    </lineage>
</organism>
<keyword evidence="2" id="KW-1185">Reference proteome</keyword>
<evidence type="ECO:0000313" key="1">
    <source>
        <dbReference type="EMBL" id="MBB5074019.1"/>
    </source>
</evidence>